<gene>
    <name evidence="1" type="ORF">COMA2_90053</name>
</gene>
<protein>
    <submittedName>
        <fullName evidence="1">Uncharacterized protein</fullName>
    </submittedName>
</protein>
<keyword evidence="2" id="KW-1185">Reference proteome</keyword>
<sequence length="79" mass="8692">MHLNQISAMGQGFPVASDRICPIKSKFPHNLYCLTPVLIAPRVMVSGVKPRWLSYLSRFLTILSVTDSPVSAAFTSQSL</sequence>
<dbReference type="Proteomes" id="UP000198736">
    <property type="component" value="Unassembled WGS sequence"/>
</dbReference>
<organism evidence="1 2">
    <name type="scientific">Candidatus Nitrospira nitrificans</name>
    <dbReference type="NCBI Taxonomy" id="1742973"/>
    <lineage>
        <taxon>Bacteria</taxon>
        <taxon>Pseudomonadati</taxon>
        <taxon>Nitrospirota</taxon>
        <taxon>Nitrospiria</taxon>
        <taxon>Nitrospirales</taxon>
        <taxon>Nitrospiraceae</taxon>
        <taxon>Nitrospira</taxon>
    </lineage>
</organism>
<proteinExistence type="predicted"/>
<accession>A0A0S4LY09</accession>
<name>A0A0S4LY09_9BACT</name>
<evidence type="ECO:0000313" key="2">
    <source>
        <dbReference type="Proteomes" id="UP000198736"/>
    </source>
</evidence>
<dbReference type="EMBL" id="CZPZ01000036">
    <property type="protein sequence ID" value="CUS39874.1"/>
    <property type="molecule type" value="Genomic_DNA"/>
</dbReference>
<reference evidence="2" key="1">
    <citation type="submission" date="2015-10" db="EMBL/GenBank/DDBJ databases">
        <authorList>
            <person name="Luecker S."/>
            <person name="Luecker S."/>
        </authorList>
    </citation>
    <scope>NUCLEOTIDE SEQUENCE [LARGE SCALE GENOMIC DNA]</scope>
</reference>
<dbReference type="AlphaFoldDB" id="A0A0S4LY09"/>
<evidence type="ECO:0000313" key="1">
    <source>
        <dbReference type="EMBL" id="CUS39874.1"/>
    </source>
</evidence>